<keyword evidence="9 17" id="KW-0675">Receptor</keyword>
<keyword evidence="5 11" id="KW-0812">Transmembrane</keyword>
<keyword evidence="8 11" id="KW-0472">Membrane</keyword>
<evidence type="ECO:0000256" key="5">
    <source>
        <dbReference type="ARBA" id="ARBA00022692"/>
    </source>
</evidence>
<sequence length="754" mass="82638">MSQPQGPRRGQRLVLHPLTAAVAALAAGLVQAQTTGAPTVVAQAPLPKVVVSATRVEANEDEVAATVSAVTAEEIEQRGAADAQDLVRYEAGISVRALPNRSSAAFYSTGRGGNEGINIRGLEGNQVMLQVDGVRLPMLYASGPVFAGRADYIDVEAFKRVELLRGPSSTSYGSDGLAGAVSFVTKDPSDLLREGEKTGGAVKLGYRSIDRAWSLVPSVALRTDTGWEAMLLASLRRGHEVDNKGDNDARDMTRTTPNPQDTDADYVLAKLLYRFNDRHRVKFSAERVDRQYDTQVYTLFGDPMYLTTTDVASSEHIKRSLLKADYQYTDPRNPWFQRVDASLYWQDSENRQKGWETRSNTSAWNSRSRDNLYAEKALGSSLQFESNFGTQVTQRLIWGLDASTTEVSSLKDGANYLNGVLVTTGSSAFVVNKSFPDTDYRLLGAFVQDEISFGRWSLIPGLRYDRFELDPDKNDPLYARNNTQPPTELSDGELSPKLGFVFNVAPNLRFVAQYAHGFRAPTPSQVNGGVSNLLASQPYISLGNPDLKPETSDSVELGLRGSQGGLRWSATVFKARYDDFIASNVKIGGSGTASDPTIFSSINLNDVEIQGWEATLDWNFLPSWTLTGRYAHASGDSKQAGVKTPLETIDPDKLVVGLRKQAETWGGELMLTAVERKSRVDESQYYVPGGFVVADLSMWFQLGRDAQLNLALNNLFDKKFVQWADARGLAATTAIADAFSQPGRGISASLRYRF</sequence>
<keyword evidence="7 12" id="KW-0798">TonB box</keyword>
<evidence type="ECO:0000313" key="18">
    <source>
        <dbReference type="Proteomes" id="UP000007883"/>
    </source>
</evidence>
<dbReference type="HOGENOM" id="CLU_008287_19_0_4"/>
<keyword evidence="4 11" id="KW-1134">Transmembrane beta strand</keyword>
<evidence type="ECO:0000256" key="10">
    <source>
        <dbReference type="ARBA" id="ARBA00023237"/>
    </source>
</evidence>
<evidence type="ECO:0000256" key="13">
    <source>
        <dbReference type="SAM" id="MobiDB-lite"/>
    </source>
</evidence>
<dbReference type="NCBIfam" id="TIGR01785">
    <property type="entry name" value="TonB-hemin"/>
    <property type="match status" value="1"/>
</dbReference>
<evidence type="ECO:0000259" key="15">
    <source>
        <dbReference type="Pfam" id="PF00593"/>
    </source>
</evidence>
<dbReference type="InterPro" id="IPR010949">
    <property type="entry name" value="TonB_Hb/transfer/lactofer_rcpt"/>
</dbReference>
<dbReference type="InterPro" id="IPR039426">
    <property type="entry name" value="TonB-dep_rcpt-like"/>
</dbReference>
<feature type="compositionally biased region" description="Basic and acidic residues" evidence="13">
    <location>
        <begin position="242"/>
        <end position="253"/>
    </location>
</feature>
<feature type="signal peptide" evidence="14">
    <location>
        <begin position="1"/>
        <end position="32"/>
    </location>
</feature>
<dbReference type="GO" id="GO:0015232">
    <property type="term" value="F:heme transmembrane transporter activity"/>
    <property type="evidence" value="ECO:0007669"/>
    <property type="project" value="InterPro"/>
</dbReference>
<comment type="subcellular location">
    <subcellularLocation>
        <location evidence="1 11">Cell outer membrane</location>
        <topology evidence="1 11">Multi-pass membrane protein</topology>
    </subcellularLocation>
</comment>
<dbReference type="SUPFAM" id="SSF56935">
    <property type="entry name" value="Porins"/>
    <property type="match status" value="1"/>
</dbReference>
<dbReference type="AlphaFoldDB" id="I0HLR3"/>
<protein>
    <submittedName>
        <fullName evidence="17">TonB-dependent heme/hemoglobin receptor family protein HmuR</fullName>
    </submittedName>
</protein>
<feature type="region of interest" description="Disordered" evidence="13">
    <location>
        <begin position="473"/>
        <end position="492"/>
    </location>
</feature>
<keyword evidence="10 11" id="KW-0998">Cell outer membrane</keyword>
<dbReference type="NCBIfam" id="TIGR01786">
    <property type="entry name" value="TonB-hemlactrns"/>
    <property type="match status" value="1"/>
</dbReference>
<dbReference type="InterPro" id="IPR036942">
    <property type="entry name" value="Beta-barrel_TonB_sf"/>
</dbReference>
<evidence type="ECO:0000256" key="1">
    <source>
        <dbReference type="ARBA" id="ARBA00004571"/>
    </source>
</evidence>
<feature type="domain" description="TonB-dependent receptor-like beta-barrel" evidence="15">
    <location>
        <begin position="274"/>
        <end position="715"/>
    </location>
</feature>
<dbReference type="KEGG" id="rge:RGE_06050"/>
<keyword evidence="18" id="KW-1185">Reference proteome</keyword>
<dbReference type="PANTHER" id="PTHR30069:SF29">
    <property type="entry name" value="HEMOGLOBIN AND HEMOGLOBIN-HAPTOGLOBIN-BINDING PROTEIN 1-RELATED"/>
    <property type="match status" value="1"/>
</dbReference>
<dbReference type="InterPro" id="IPR000531">
    <property type="entry name" value="Beta-barrel_TonB"/>
</dbReference>
<dbReference type="STRING" id="983917.RGE_06050"/>
<dbReference type="PROSITE" id="PS52016">
    <property type="entry name" value="TONB_DEPENDENT_REC_3"/>
    <property type="match status" value="1"/>
</dbReference>
<name>I0HLR3_RUBGI</name>
<evidence type="ECO:0000259" key="16">
    <source>
        <dbReference type="Pfam" id="PF07715"/>
    </source>
</evidence>
<dbReference type="GO" id="GO:0015344">
    <property type="term" value="F:siderophore uptake transmembrane transporter activity"/>
    <property type="evidence" value="ECO:0007669"/>
    <property type="project" value="TreeGrafter"/>
</dbReference>
<accession>I0HLR3</accession>
<dbReference type="PATRIC" id="fig|983917.3.peg.597"/>
<dbReference type="InterPro" id="IPR012910">
    <property type="entry name" value="Plug_dom"/>
</dbReference>
<keyword evidence="3 11" id="KW-0813">Transport</keyword>
<evidence type="ECO:0000256" key="8">
    <source>
        <dbReference type="ARBA" id="ARBA00023136"/>
    </source>
</evidence>
<gene>
    <name evidence="17" type="primary">hmuR</name>
    <name evidence="17" type="ordered locus">RGE_06050</name>
</gene>
<dbReference type="CDD" id="cd01347">
    <property type="entry name" value="ligand_gated_channel"/>
    <property type="match status" value="1"/>
</dbReference>
<organism evidence="17 18">
    <name type="scientific">Rubrivivax gelatinosus (strain NBRC 100245 / IL144)</name>
    <dbReference type="NCBI Taxonomy" id="983917"/>
    <lineage>
        <taxon>Bacteria</taxon>
        <taxon>Pseudomonadati</taxon>
        <taxon>Pseudomonadota</taxon>
        <taxon>Betaproteobacteria</taxon>
        <taxon>Burkholderiales</taxon>
        <taxon>Sphaerotilaceae</taxon>
        <taxon>Rubrivivax</taxon>
    </lineage>
</organism>
<feature type="region of interest" description="Disordered" evidence="13">
    <location>
        <begin position="242"/>
        <end position="261"/>
    </location>
</feature>
<feature type="chain" id="PRO_5003629006" evidence="14">
    <location>
        <begin position="33"/>
        <end position="754"/>
    </location>
</feature>
<dbReference type="PANTHER" id="PTHR30069">
    <property type="entry name" value="TONB-DEPENDENT OUTER MEMBRANE RECEPTOR"/>
    <property type="match status" value="1"/>
</dbReference>
<dbReference type="InterPro" id="IPR037066">
    <property type="entry name" value="Plug_dom_sf"/>
</dbReference>
<dbReference type="RefSeq" id="WP_014426826.1">
    <property type="nucleotide sequence ID" value="NC_017075.1"/>
</dbReference>
<evidence type="ECO:0000256" key="2">
    <source>
        <dbReference type="ARBA" id="ARBA00009810"/>
    </source>
</evidence>
<evidence type="ECO:0000256" key="9">
    <source>
        <dbReference type="ARBA" id="ARBA00023170"/>
    </source>
</evidence>
<dbReference type="Pfam" id="PF07715">
    <property type="entry name" value="Plug"/>
    <property type="match status" value="1"/>
</dbReference>
<feature type="domain" description="TonB-dependent receptor plug" evidence="16">
    <location>
        <begin position="61"/>
        <end position="180"/>
    </location>
</feature>
<keyword evidence="6 14" id="KW-0732">Signal</keyword>
<dbReference type="GO" id="GO:0044718">
    <property type="term" value="P:siderophore transmembrane transport"/>
    <property type="evidence" value="ECO:0007669"/>
    <property type="project" value="TreeGrafter"/>
</dbReference>
<proteinExistence type="inferred from homology"/>
<evidence type="ECO:0000256" key="12">
    <source>
        <dbReference type="RuleBase" id="RU003357"/>
    </source>
</evidence>
<evidence type="ECO:0000256" key="14">
    <source>
        <dbReference type="SAM" id="SignalP"/>
    </source>
</evidence>
<evidence type="ECO:0000256" key="11">
    <source>
        <dbReference type="PROSITE-ProRule" id="PRU01360"/>
    </source>
</evidence>
<evidence type="ECO:0000256" key="3">
    <source>
        <dbReference type="ARBA" id="ARBA00022448"/>
    </source>
</evidence>
<dbReference type="Proteomes" id="UP000007883">
    <property type="component" value="Chromosome"/>
</dbReference>
<evidence type="ECO:0000313" key="17">
    <source>
        <dbReference type="EMBL" id="BAL93950.1"/>
    </source>
</evidence>
<dbReference type="GO" id="GO:0009279">
    <property type="term" value="C:cell outer membrane"/>
    <property type="evidence" value="ECO:0007669"/>
    <property type="project" value="UniProtKB-SubCell"/>
</dbReference>
<dbReference type="EMBL" id="AP012320">
    <property type="protein sequence ID" value="BAL93950.1"/>
    <property type="molecule type" value="Genomic_DNA"/>
</dbReference>
<dbReference type="InterPro" id="IPR011276">
    <property type="entry name" value="TonB_haem/Hb_rcpt"/>
</dbReference>
<reference evidence="17 18" key="1">
    <citation type="journal article" date="2012" name="J. Bacteriol.">
        <title>Complete genome sequence of phototrophic betaproteobacterium Rubrivivax gelatinosus IL144.</title>
        <authorList>
            <person name="Nagashima S."/>
            <person name="Kamimura A."/>
            <person name="Shimizu T."/>
            <person name="Nakamura-isaki S."/>
            <person name="Aono E."/>
            <person name="Sakamoto K."/>
            <person name="Ichikawa N."/>
            <person name="Nakazawa H."/>
            <person name="Sekine M."/>
            <person name="Yamazaki S."/>
            <person name="Fujita N."/>
            <person name="Shimada K."/>
            <person name="Hanada S."/>
            <person name="Nagashima K.V.P."/>
        </authorList>
    </citation>
    <scope>NUCLEOTIDE SEQUENCE [LARGE SCALE GENOMIC DNA]</scope>
    <source>
        <strain evidence="18">NBRC 100245 / IL144</strain>
    </source>
</reference>
<dbReference type="Gene3D" id="2.40.170.20">
    <property type="entry name" value="TonB-dependent receptor, beta-barrel domain"/>
    <property type="match status" value="1"/>
</dbReference>
<evidence type="ECO:0000256" key="7">
    <source>
        <dbReference type="ARBA" id="ARBA00023077"/>
    </source>
</evidence>
<comment type="similarity">
    <text evidence="2 11 12">Belongs to the TonB-dependent receptor family.</text>
</comment>
<dbReference type="Pfam" id="PF00593">
    <property type="entry name" value="TonB_dep_Rec_b-barrel"/>
    <property type="match status" value="1"/>
</dbReference>
<evidence type="ECO:0000256" key="6">
    <source>
        <dbReference type="ARBA" id="ARBA00022729"/>
    </source>
</evidence>
<dbReference type="Gene3D" id="2.170.130.10">
    <property type="entry name" value="TonB-dependent receptor, plug domain"/>
    <property type="match status" value="1"/>
</dbReference>
<evidence type="ECO:0000256" key="4">
    <source>
        <dbReference type="ARBA" id="ARBA00022452"/>
    </source>
</evidence>
<dbReference type="eggNOG" id="COG4771">
    <property type="taxonomic scope" value="Bacteria"/>
</dbReference>